<evidence type="ECO:0000313" key="3">
    <source>
        <dbReference type="EMBL" id="QHT30079.1"/>
    </source>
</evidence>
<organism evidence="3">
    <name type="scientific">viral metagenome</name>
    <dbReference type="NCBI Taxonomy" id="1070528"/>
    <lineage>
        <taxon>unclassified sequences</taxon>
        <taxon>metagenomes</taxon>
        <taxon>organismal metagenomes</taxon>
    </lineage>
</organism>
<keyword evidence="2" id="KW-0472">Membrane</keyword>
<accession>A0A6C0EP51</accession>
<name>A0A6C0EP51_9ZZZZ</name>
<reference evidence="3" key="1">
    <citation type="journal article" date="2020" name="Nature">
        <title>Giant virus diversity and host interactions through global metagenomics.</title>
        <authorList>
            <person name="Schulz F."/>
            <person name="Roux S."/>
            <person name="Paez-Espino D."/>
            <person name="Jungbluth S."/>
            <person name="Walsh D.A."/>
            <person name="Denef V.J."/>
            <person name="McMahon K.D."/>
            <person name="Konstantinidis K.T."/>
            <person name="Eloe-Fadrosh E.A."/>
            <person name="Kyrpides N.C."/>
            <person name="Woyke T."/>
        </authorList>
    </citation>
    <scope>NUCLEOTIDE SEQUENCE</scope>
    <source>
        <strain evidence="3">GVMAG-M-3300009068-25</strain>
    </source>
</reference>
<feature type="transmembrane region" description="Helical" evidence="2">
    <location>
        <begin position="99"/>
        <end position="119"/>
    </location>
</feature>
<dbReference type="AlphaFoldDB" id="A0A6C0EP51"/>
<proteinExistence type="predicted"/>
<keyword evidence="2" id="KW-0812">Transmembrane</keyword>
<evidence type="ECO:0000256" key="1">
    <source>
        <dbReference type="SAM" id="MobiDB-lite"/>
    </source>
</evidence>
<dbReference type="EMBL" id="MN738890">
    <property type="protein sequence ID" value="QHT30079.1"/>
    <property type="molecule type" value="Genomic_DNA"/>
</dbReference>
<protein>
    <submittedName>
        <fullName evidence="3">Uncharacterized protein</fullName>
    </submittedName>
</protein>
<keyword evidence="2" id="KW-1133">Transmembrane helix</keyword>
<evidence type="ECO:0000256" key="2">
    <source>
        <dbReference type="SAM" id="Phobius"/>
    </source>
</evidence>
<feature type="region of interest" description="Disordered" evidence="1">
    <location>
        <begin position="1"/>
        <end position="35"/>
    </location>
</feature>
<sequence length="124" mass="13191">MALVGTDLTEAHGSPFKTVQSPMATPAMPPGNAKKGVQSVVENMEGSLPLDSNPATSNFAANPVAVQTAMGSQPDKLSRILALVEQNKTGYETSSSKDMFLYVLTGVMFLFTFDTFVTLGRGMR</sequence>